<organism evidence="3">
    <name type="scientific">Cacopsylla melanoneura</name>
    <dbReference type="NCBI Taxonomy" id="428564"/>
    <lineage>
        <taxon>Eukaryota</taxon>
        <taxon>Metazoa</taxon>
        <taxon>Ecdysozoa</taxon>
        <taxon>Arthropoda</taxon>
        <taxon>Hexapoda</taxon>
        <taxon>Insecta</taxon>
        <taxon>Pterygota</taxon>
        <taxon>Neoptera</taxon>
        <taxon>Paraneoptera</taxon>
        <taxon>Hemiptera</taxon>
        <taxon>Sternorrhyncha</taxon>
        <taxon>Psylloidea</taxon>
        <taxon>Psyllidae</taxon>
        <taxon>Psyllinae</taxon>
        <taxon>Cacopsylla</taxon>
    </lineage>
</organism>
<dbReference type="GO" id="GO:0008270">
    <property type="term" value="F:zinc ion binding"/>
    <property type="evidence" value="ECO:0007669"/>
    <property type="project" value="UniProtKB-KW"/>
</dbReference>
<accession>A0A8D9AVW3</accession>
<keyword evidence="1" id="KW-0479">Metal-binding</keyword>
<dbReference type="PROSITE" id="PS50966">
    <property type="entry name" value="ZF_SWIM"/>
    <property type="match status" value="1"/>
</dbReference>
<protein>
    <recommendedName>
        <fullName evidence="2">SWIM-type domain-containing protein</fullName>
    </recommendedName>
</protein>
<keyword evidence="1" id="KW-0862">Zinc</keyword>
<evidence type="ECO:0000313" key="3">
    <source>
        <dbReference type="EMBL" id="CAG6773793.1"/>
    </source>
</evidence>
<feature type="domain" description="SWIM-type" evidence="2">
    <location>
        <begin position="61"/>
        <end position="97"/>
    </location>
</feature>
<dbReference type="EMBL" id="HBUF01592520">
    <property type="protein sequence ID" value="CAG6773793.1"/>
    <property type="molecule type" value="Transcribed_RNA"/>
</dbReference>
<sequence length="165" mass="18911">MSSYKLSYSMIVDLVKDELSLIKRGENKVDSGHILLLEFDGSLGVIRGSVKASMKNEKHQVEIHLKSDNSVDHSTCTCKRGVHPACSHRVALLLHGMKHISATDSACSWRAPKRIEPTTSSVNMIYPSRDYEPCEDLREEDRIWFREELKKLNRYVIIHCKLICR</sequence>
<reference evidence="3" key="1">
    <citation type="submission" date="2021-05" db="EMBL/GenBank/DDBJ databases">
        <authorList>
            <person name="Alioto T."/>
            <person name="Alioto T."/>
            <person name="Gomez Garrido J."/>
        </authorList>
    </citation>
    <scope>NUCLEOTIDE SEQUENCE</scope>
</reference>
<dbReference type="InterPro" id="IPR007527">
    <property type="entry name" value="Znf_SWIM"/>
</dbReference>
<evidence type="ECO:0000256" key="1">
    <source>
        <dbReference type="PROSITE-ProRule" id="PRU00325"/>
    </source>
</evidence>
<keyword evidence="1" id="KW-0863">Zinc-finger</keyword>
<proteinExistence type="predicted"/>
<evidence type="ECO:0000259" key="2">
    <source>
        <dbReference type="PROSITE" id="PS50966"/>
    </source>
</evidence>
<name>A0A8D9AVW3_9HEMI</name>
<dbReference type="AlphaFoldDB" id="A0A8D9AVW3"/>